<feature type="region of interest" description="Disordered" evidence="1">
    <location>
        <begin position="145"/>
        <end position="164"/>
    </location>
</feature>
<proteinExistence type="predicted"/>
<dbReference type="Proteomes" id="UP000693765">
    <property type="component" value="Segment"/>
</dbReference>
<evidence type="ECO:0000313" key="2">
    <source>
        <dbReference type="EMBL" id="QWT56556.1"/>
    </source>
</evidence>
<sequence>MARDVTNFIKITVPILLLRKHADLRDELQAAALAAGGATSHEANGIWFDARGAAHEERVYVFTYNFTDEASVRVDRATRRVVDAMFLLGEQAVMKERNYTERTARILASDTGYKARIIHAPPHLNQQRALKLPDVIADDQSMRTIQMRDPTSRGSALHDSNHIN</sequence>
<keyword evidence="3" id="KW-1185">Reference proteome</keyword>
<protein>
    <submittedName>
        <fullName evidence="2">Uncharacterized protein</fullName>
    </submittedName>
</protein>
<evidence type="ECO:0000313" key="3">
    <source>
        <dbReference type="Proteomes" id="UP000693765"/>
    </source>
</evidence>
<reference evidence="2" key="1">
    <citation type="submission" date="2021-03" db="EMBL/GenBank/DDBJ databases">
        <authorList>
            <person name="Tong Y."/>
            <person name="Zhang W."/>
            <person name="Tian F."/>
            <person name="Li J."/>
            <person name="He X."/>
        </authorList>
    </citation>
    <scope>NUCLEOTIDE SEQUENCE</scope>
</reference>
<accession>A0A8F2JC80</accession>
<evidence type="ECO:0000256" key="1">
    <source>
        <dbReference type="SAM" id="MobiDB-lite"/>
    </source>
</evidence>
<organism evidence="2 3">
    <name type="scientific">Stenotrophomonas phage BUCT598</name>
    <dbReference type="NCBI Taxonomy" id="2834253"/>
    <lineage>
        <taxon>Viruses</taxon>
        <taxon>Duplodnaviria</taxon>
        <taxon>Heunggongvirae</taxon>
        <taxon>Uroviricota</taxon>
        <taxon>Caudoviricetes</taxon>
        <taxon>Autographivirales</taxon>
        <taxon>Autonotataviridae</taxon>
        <taxon>Gujervirinae</taxon>
        <taxon>Smasvirus</taxon>
        <taxon>Smasvirus BUCT598</taxon>
    </lineage>
</organism>
<name>A0A8F2JC80_9CAUD</name>
<dbReference type="EMBL" id="MW831865">
    <property type="protein sequence ID" value="QWT56556.1"/>
    <property type="molecule type" value="Genomic_DNA"/>
</dbReference>